<sequence>MFLQNAAGVFTNATRRVGTDDCSDCKTGGGLVGVEADTSESSSVHHRICTKSKKKRNVEKKLKIEKHEEVELEKQSVQSGAEQKGRITKSDNVNNSTRKSIIPNRSGVRLTSYFPYLRVLQAWYKGLVYQLFIDFKNVYDSAKREILYRPNIHFEFGIPKKVVRLIKICLSETYSRAQR</sequence>
<protein>
    <recommendedName>
        <fullName evidence="4">Reverse transcriptase domain-containing protein</fullName>
    </recommendedName>
</protein>
<evidence type="ECO:0000313" key="3">
    <source>
        <dbReference type="Proteomes" id="UP001148838"/>
    </source>
</evidence>
<comment type="caution">
    <text evidence="2">The sequence shown here is derived from an EMBL/GenBank/DDBJ whole genome shotgun (WGS) entry which is preliminary data.</text>
</comment>
<evidence type="ECO:0000256" key="1">
    <source>
        <dbReference type="SAM" id="MobiDB-lite"/>
    </source>
</evidence>
<dbReference type="Proteomes" id="UP001148838">
    <property type="component" value="Unassembled WGS sequence"/>
</dbReference>
<proteinExistence type="predicted"/>
<keyword evidence="3" id="KW-1185">Reference proteome</keyword>
<reference evidence="2 3" key="1">
    <citation type="journal article" date="2022" name="Allergy">
        <title>Genome assembly and annotation of Periplaneta americana reveal a comprehensive cockroach allergen profile.</title>
        <authorList>
            <person name="Wang L."/>
            <person name="Xiong Q."/>
            <person name="Saelim N."/>
            <person name="Wang L."/>
            <person name="Nong W."/>
            <person name="Wan A.T."/>
            <person name="Shi M."/>
            <person name="Liu X."/>
            <person name="Cao Q."/>
            <person name="Hui J.H.L."/>
            <person name="Sookrung N."/>
            <person name="Leung T.F."/>
            <person name="Tungtrongchitr A."/>
            <person name="Tsui S.K.W."/>
        </authorList>
    </citation>
    <scope>NUCLEOTIDE SEQUENCE [LARGE SCALE GENOMIC DNA]</scope>
    <source>
        <strain evidence="2">PWHHKU_190912</strain>
    </source>
</reference>
<name>A0ABQ8S578_PERAM</name>
<feature type="region of interest" description="Disordered" evidence="1">
    <location>
        <begin position="73"/>
        <end position="98"/>
    </location>
</feature>
<dbReference type="EMBL" id="JAJSOF020000036">
    <property type="protein sequence ID" value="KAJ4429021.1"/>
    <property type="molecule type" value="Genomic_DNA"/>
</dbReference>
<evidence type="ECO:0000313" key="2">
    <source>
        <dbReference type="EMBL" id="KAJ4429021.1"/>
    </source>
</evidence>
<accession>A0ABQ8S578</accession>
<evidence type="ECO:0008006" key="4">
    <source>
        <dbReference type="Google" id="ProtNLM"/>
    </source>
</evidence>
<organism evidence="2 3">
    <name type="scientific">Periplaneta americana</name>
    <name type="common">American cockroach</name>
    <name type="synonym">Blatta americana</name>
    <dbReference type="NCBI Taxonomy" id="6978"/>
    <lineage>
        <taxon>Eukaryota</taxon>
        <taxon>Metazoa</taxon>
        <taxon>Ecdysozoa</taxon>
        <taxon>Arthropoda</taxon>
        <taxon>Hexapoda</taxon>
        <taxon>Insecta</taxon>
        <taxon>Pterygota</taxon>
        <taxon>Neoptera</taxon>
        <taxon>Polyneoptera</taxon>
        <taxon>Dictyoptera</taxon>
        <taxon>Blattodea</taxon>
        <taxon>Blattoidea</taxon>
        <taxon>Blattidae</taxon>
        <taxon>Blattinae</taxon>
        <taxon>Periplaneta</taxon>
    </lineage>
</organism>
<gene>
    <name evidence="2" type="ORF">ANN_26017</name>
</gene>